<dbReference type="SUPFAM" id="SSF53474">
    <property type="entry name" value="alpha/beta-Hydrolases"/>
    <property type="match status" value="1"/>
</dbReference>
<feature type="domain" description="AB hydrolase-1" evidence="1">
    <location>
        <begin position="22"/>
        <end position="238"/>
    </location>
</feature>
<keyword evidence="3" id="KW-1185">Reference proteome</keyword>
<keyword evidence="2" id="KW-0378">Hydrolase</keyword>
<reference evidence="2" key="1">
    <citation type="submission" date="2020-03" db="EMBL/GenBank/DDBJ databases">
        <title>Draft sequencing of Calidifontibacter sp. DB0510.</title>
        <authorList>
            <person name="Kim D.-U."/>
        </authorList>
    </citation>
    <scope>NUCLEOTIDE SEQUENCE</scope>
    <source>
        <strain evidence="2">DB0510</strain>
    </source>
</reference>
<dbReference type="PANTHER" id="PTHR43798">
    <property type="entry name" value="MONOACYLGLYCEROL LIPASE"/>
    <property type="match status" value="1"/>
</dbReference>
<dbReference type="GO" id="GO:0016020">
    <property type="term" value="C:membrane"/>
    <property type="evidence" value="ECO:0007669"/>
    <property type="project" value="TreeGrafter"/>
</dbReference>
<evidence type="ECO:0000313" key="2">
    <source>
        <dbReference type="EMBL" id="NHN55513.1"/>
    </source>
</evidence>
<dbReference type="Pfam" id="PF00561">
    <property type="entry name" value="Abhydrolase_1"/>
    <property type="match status" value="1"/>
</dbReference>
<name>A0A967B131_9MICO</name>
<organism evidence="2 3">
    <name type="scientific">Metallococcus carri</name>
    <dbReference type="NCBI Taxonomy" id="1656884"/>
    <lineage>
        <taxon>Bacteria</taxon>
        <taxon>Bacillati</taxon>
        <taxon>Actinomycetota</taxon>
        <taxon>Actinomycetes</taxon>
        <taxon>Micrococcales</taxon>
        <taxon>Dermacoccaceae</taxon>
        <taxon>Metallococcus</taxon>
    </lineage>
</organism>
<proteinExistence type="predicted"/>
<gene>
    <name evidence="2" type="ORF">G9U51_06930</name>
</gene>
<sequence>MLPVPGGYLEYLVTGAGAPVTIFAHGLAGSIDTTRPFGTAVGGQQVYLHFRGHGASSSPETPWTYGYLADELDAVARHTGATQALGVSMGAGAICNLIERVPARFDRIVLALPAVTDHPRRDAALERLVAMATLADDRDVDGLAEQLVLEQPAEVRHTAPVQQWCREQARLIVQTDVSRALRSIPHLTALQSLDSLHRVQTPVLVIAQEDDPAHPVWVGRELAAALPNARLEVLPPGGIMWTHRARVRSLVGEFLTTPHR</sequence>
<dbReference type="Proteomes" id="UP000744769">
    <property type="component" value="Unassembled WGS sequence"/>
</dbReference>
<protein>
    <submittedName>
        <fullName evidence="2">Alpha/beta hydrolase</fullName>
    </submittedName>
</protein>
<evidence type="ECO:0000259" key="1">
    <source>
        <dbReference type="Pfam" id="PF00561"/>
    </source>
</evidence>
<dbReference type="GO" id="GO:0046464">
    <property type="term" value="P:acylglycerol catabolic process"/>
    <property type="evidence" value="ECO:0007669"/>
    <property type="project" value="TreeGrafter"/>
</dbReference>
<dbReference type="Gene3D" id="3.40.50.1820">
    <property type="entry name" value="alpha/beta hydrolase"/>
    <property type="match status" value="1"/>
</dbReference>
<dbReference type="PANTHER" id="PTHR43798:SF5">
    <property type="entry name" value="MONOACYLGLYCEROL LIPASE ABHD6"/>
    <property type="match status" value="1"/>
</dbReference>
<dbReference type="InterPro" id="IPR050266">
    <property type="entry name" value="AB_hydrolase_sf"/>
</dbReference>
<dbReference type="EMBL" id="JAAOIV010000004">
    <property type="protein sequence ID" value="NHN55513.1"/>
    <property type="molecule type" value="Genomic_DNA"/>
</dbReference>
<comment type="caution">
    <text evidence="2">The sequence shown here is derived from an EMBL/GenBank/DDBJ whole genome shotgun (WGS) entry which is preliminary data.</text>
</comment>
<dbReference type="GO" id="GO:0047372">
    <property type="term" value="F:monoacylglycerol lipase activity"/>
    <property type="evidence" value="ECO:0007669"/>
    <property type="project" value="TreeGrafter"/>
</dbReference>
<dbReference type="InterPro" id="IPR000073">
    <property type="entry name" value="AB_hydrolase_1"/>
</dbReference>
<dbReference type="AlphaFoldDB" id="A0A967B131"/>
<accession>A0A967B131</accession>
<dbReference type="InterPro" id="IPR029058">
    <property type="entry name" value="AB_hydrolase_fold"/>
</dbReference>
<evidence type="ECO:0000313" key="3">
    <source>
        <dbReference type="Proteomes" id="UP000744769"/>
    </source>
</evidence>